<gene>
    <name evidence="1" type="ORF">ACFQDP_21110</name>
</gene>
<dbReference type="RefSeq" id="WP_378741688.1">
    <property type="nucleotide sequence ID" value="NZ_JBHSTT010000085.1"/>
</dbReference>
<sequence length="98" mass="10593">MSSEPMTLEQALAYLKPVDTNNGTISLRAPKAREAVAVIEAALLHVSGLPEPVPGHKPPPDRGWVLYGCVFKQGRMVEPGHWLPSGHPLLLREASHGL</sequence>
<evidence type="ECO:0000313" key="1">
    <source>
        <dbReference type="EMBL" id="MFC6391810.1"/>
    </source>
</evidence>
<organism evidence="1 2">
    <name type="scientific">Methylorubrum zatmanii</name>
    <dbReference type="NCBI Taxonomy" id="29429"/>
    <lineage>
        <taxon>Bacteria</taxon>
        <taxon>Pseudomonadati</taxon>
        <taxon>Pseudomonadota</taxon>
        <taxon>Alphaproteobacteria</taxon>
        <taxon>Hyphomicrobiales</taxon>
        <taxon>Methylobacteriaceae</taxon>
        <taxon>Methylorubrum</taxon>
    </lineage>
</organism>
<reference evidence="2" key="1">
    <citation type="journal article" date="2019" name="Int. J. Syst. Evol. Microbiol.">
        <title>The Global Catalogue of Microorganisms (GCM) 10K type strain sequencing project: providing services to taxonomists for standard genome sequencing and annotation.</title>
        <authorList>
            <consortium name="The Broad Institute Genomics Platform"/>
            <consortium name="The Broad Institute Genome Sequencing Center for Infectious Disease"/>
            <person name="Wu L."/>
            <person name="Ma J."/>
        </authorList>
    </citation>
    <scope>NUCLEOTIDE SEQUENCE [LARGE SCALE GENOMIC DNA]</scope>
    <source>
        <strain evidence="2">CCUG 36916</strain>
    </source>
</reference>
<evidence type="ECO:0000313" key="2">
    <source>
        <dbReference type="Proteomes" id="UP001596237"/>
    </source>
</evidence>
<dbReference type="EMBL" id="JBHSTT010000085">
    <property type="protein sequence ID" value="MFC6391810.1"/>
    <property type="molecule type" value="Genomic_DNA"/>
</dbReference>
<dbReference type="Proteomes" id="UP001596237">
    <property type="component" value="Unassembled WGS sequence"/>
</dbReference>
<keyword evidence="2" id="KW-1185">Reference proteome</keyword>
<accession>A0ABW1WXC4</accession>
<name>A0ABW1WXC4_9HYPH</name>
<proteinExistence type="predicted"/>
<protein>
    <submittedName>
        <fullName evidence="1">Uncharacterized protein</fullName>
    </submittedName>
</protein>
<comment type="caution">
    <text evidence="1">The sequence shown here is derived from an EMBL/GenBank/DDBJ whole genome shotgun (WGS) entry which is preliminary data.</text>
</comment>